<organism evidence="1">
    <name type="scientific">Mycobacterium phage BabyBack</name>
    <dbReference type="NCBI Taxonomy" id="3158877"/>
    <lineage>
        <taxon>Viruses</taxon>
        <taxon>Duplodnaviria</taxon>
        <taxon>Heunggongvirae</taxon>
        <taxon>Uroviricota</taxon>
        <taxon>Caudoviricetes</taxon>
    </lineage>
</organism>
<gene>
    <name evidence="1" type="primary">14</name>
    <name evidence="1" type="ORF">SEA_BABYBACK_14</name>
</gene>
<name>A0AAU8GTF3_9CAUD</name>
<proteinExistence type="predicted"/>
<evidence type="ECO:0000313" key="1">
    <source>
        <dbReference type="EMBL" id="XCH44234.1"/>
    </source>
</evidence>
<dbReference type="EMBL" id="PP758916">
    <property type="protein sequence ID" value="XCH44234.1"/>
    <property type="molecule type" value="Genomic_DNA"/>
</dbReference>
<protein>
    <submittedName>
        <fullName evidence="1">Terminase</fullName>
    </submittedName>
</protein>
<reference evidence="1" key="1">
    <citation type="submission" date="2024-05" db="EMBL/GenBank/DDBJ databases">
        <authorList>
            <person name="Angeles D.G."/>
            <person name="Arvik A.J."/>
            <person name="Ashton K.E."/>
            <person name="Baker A.G."/>
            <person name="Benitez E."/>
            <person name="Boateng E.S."/>
            <person name="Bopp L.A."/>
            <person name="Canales M.Y."/>
            <person name="Cho C.S."/>
            <person name="Denby A.C."/>
            <person name="Ferrell L.E."/>
            <person name="Gates K.A."/>
            <person name="Goitom S."/>
            <person name="Griffith A.H."/>
            <person name="Hassan A.M."/>
            <person name="James S.C."/>
            <person name="Javed S.A."/>
            <person name="Jordan A.B."/>
            <person name="Kershner D.C."/>
            <person name="Kudva A.P."/>
            <person name="Liu S."/>
            <person name="Loosemore S.B."/>
            <person name="Lyle H.E."/>
            <person name="Mahmud R."/>
            <person name="Martey A."/>
            <person name="Martin B.S."/>
            <person name="Martin C.E."/>
            <person name="Martin G.J."/>
            <person name="McClellan E."/>
            <person name="Paladino M.R."/>
            <person name="Papa A.R."/>
            <person name="Perez K."/>
            <person name="Rhodes B.E."/>
            <person name="Riddervold E.J."/>
            <person name="Roudabush H."/>
            <person name="Ruiz I.A."/>
            <person name="Russell E.L."/>
            <person name="Sams C.E."/>
            <person name="Shin S."/>
            <person name="Smith G.L."/>
            <person name="Snowman J.L."/>
            <person name="Timberlake T."/>
            <person name="Tucker Z.R."/>
            <person name="Vashistha N."/>
            <person name="Voshell S.M."/>
            <person name="Vuppala S."/>
            <person name="Wallace A.L."/>
            <person name="Ko C."/>
            <person name="Russell D.A."/>
            <person name="Jacobs-Sera D."/>
            <person name="Hatfull G.F."/>
        </authorList>
    </citation>
    <scope>NUCLEOTIDE SEQUENCE</scope>
</reference>
<accession>A0AAU8GTF3</accession>
<sequence length="586" mass="65197">MSLGNHHPELAPSPPHIIGPSWQKTVDGEWYLPDPKMTLGWGVLKWLSEYVNTPGGHDDPARLKFLIELSEAGLLDNENMFIPTSEQVRLVLWWYAVDERGQYVYREGVIRRLKGWGKDPFTAALCLAELCGPVAFSHFDETGQAIGKARPAAWITVAAVSQDQTKNTFSLFPVMISKKLKADYGLDVNRFIIYSAAGGRIEAATSSPASMEGNRPTFVVQNETQWWGQGPDGKVNEGHSMAAVIEGNMTKVDGARTLSICNAHIPGTETVAEKAYVEWQDVQSGKSVDTGMMYDALEAPADTPISEIPSQKEDPKGFEEGIEKLREGILIARGDSTWLPIDDIIKSILSTKNPITESRRKFLNQVNAAEDSWLSPQEWDRIALIDPVFALQPKQRITLGFDGSKSNDWTALVACRVDDGMLFVLNVWDPAKFGGEVPREDVDAAVHSAFARYDVVAFRADVKEFEAYVDQWGRAYKKKLKVNASPNNPVAFDMRGQQKRFAFDCERLEDAVLEREVCHDGNPVLRQHVLNAKRHPTTYDAIAIRKVTKDSSKKIDAAVCAVLAFGARQDYLMSKKARSGRVVAIR</sequence>